<protein>
    <submittedName>
        <fullName evidence="1">Uncharacterized protein</fullName>
    </submittedName>
</protein>
<name>A0A6J5M2K2_9CAUD</name>
<dbReference type="EMBL" id="LR796383">
    <property type="protein sequence ID" value="CAB4140948.1"/>
    <property type="molecule type" value="Genomic_DNA"/>
</dbReference>
<gene>
    <name evidence="1" type="ORF">UFOVP399_35</name>
</gene>
<accession>A0A6J5M2K2</accession>
<organism evidence="1">
    <name type="scientific">uncultured Caudovirales phage</name>
    <dbReference type="NCBI Taxonomy" id="2100421"/>
    <lineage>
        <taxon>Viruses</taxon>
        <taxon>Duplodnaviria</taxon>
        <taxon>Heunggongvirae</taxon>
        <taxon>Uroviricota</taxon>
        <taxon>Caudoviricetes</taxon>
        <taxon>Peduoviridae</taxon>
        <taxon>Maltschvirus</taxon>
        <taxon>Maltschvirus maltsch</taxon>
    </lineage>
</organism>
<sequence>MNPLSPEAKAKAAPLIEASIQRSNPDGNTVADVLEAIEQGSARLWLGKDSAVVTTLLQNARISLDEVIWHAGGSLKGVLEILEHGGNACRMAGCDKLVLFADEDDTRKGWERVLESRGFRKVTLLVKDLQE</sequence>
<proteinExistence type="predicted"/>
<reference evidence="1" key="1">
    <citation type="submission" date="2020-04" db="EMBL/GenBank/DDBJ databases">
        <authorList>
            <person name="Chiriac C."/>
            <person name="Salcher M."/>
            <person name="Ghai R."/>
            <person name="Kavagutti S V."/>
        </authorList>
    </citation>
    <scope>NUCLEOTIDE SEQUENCE</scope>
</reference>
<evidence type="ECO:0000313" key="1">
    <source>
        <dbReference type="EMBL" id="CAB4140948.1"/>
    </source>
</evidence>